<dbReference type="GeneID" id="78380582"/>
<dbReference type="AlphaFoldDB" id="A0A085GB25"/>
<evidence type="ECO:0000313" key="2">
    <source>
        <dbReference type="Proteomes" id="UP000028640"/>
    </source>
</evidence>
<dbReference type="Proteomes" id="UP000028640">
    <property type="component" value="Unassembled WGS sequence"/>
</dbReference>
<accession>A0A085GB25</accession>
<dbReference type="OrthoDB" id="6505788at2"/>
<dbReference type="EMBL" id="JMPJ01000053">
    <property type="protein sequence ID" value="KFC80920.1"/>
    <property type="molecule type" value="Genomic_DNA"/>
</dbReference>
<reference evidence="1 2" key="1">
    <citation type="submission" date="2014-05" db="EMBL/GenBank/DDBJ databases">
        <title>ATOL: Assembling a taxonomically balanced genome-scale reconstruction of the evolutionary history of the Enterobacteriaceae.</title>
        <authorList>
            <person name="Plunkett G.III."/>
            <person name="Neeno-Eckwall E.C."/>
            <person name="Glasner J.D."/>
            <person name="Perna N.T."/>
        </authorList>
    </citation>
    <scope>NUCLEOTIDE SEQUENCE [LARGE SCALE GENOMIC DNA]</scope>
    <source>
        <strain evidence="1 2">ATCC 33852</strain>
    </source>
</reference>
<comment type="caution">
    <text evidence="1">The sequence shown here is derived from an EMBL/GenBank/DDBJ whole genome shotgun (WGS) entry which is preliminary data.</text>
</comment>
<name>A0A085GB25_EWIA3</name>
<proteinExistence type="predicted"/>
<organism evidence="1 2">
    <name type="scientific">Ewingella americana (strain ATCC 33852 / DSM 4580 / CCUG 14506 / JCM 5911 / LMG 7869 / NCTC 12157 / CDC 1468-78)</name>
    <dbReference type="NCBI Taxonomy" id="910964"/>
    <lineage>
        <taxon>Bacteria</taxon>
        <taxon>Pseudomonadati</taxon>
        <taxon>Pseudomonadota</taxon>
        <taxon>Gammaproteobacteria</taxon>
        <taxon>Enterobacterales</taxon>
        <taxon>Yersiniaceae</taxon>
        <taxon>Ewingella</taxon>
    </lineage>
</organism>
<dbReference type="eggNOG" id="ENOG503445D">
    <property type="taxonomic scope" value="Bacteria"/>
</dbReference>
<evidence type="ECO:0000313" key="1">
    <source>
        <dbReference type="EMBL" id="KFC80920.1"/>
    </source>
</evidence>
<keyword evidence="2" id="KW-1185">Reference proteome</keyword>
<sequence length="85" mass="10105">MFMIKNDFEYRNWMMKTYFRLDGIQGESLLTDEELEDFLFESKPAGYPCLAMITPSSTQPLENEISYIYREQISLWAREMGVLKC</sequence>
<dbReference type="RefSeq" id="WP_034791436.1">
    <property type="nucleotide sequence ID" value="NZ_JMPJ01000053.1"/>
</dbReference>
<protein>
    <submittedName>
        <fullName evidence="1">Uncharacterized protein</fullName>
    </submittedName>
</protein>
<gene>
    <name evidence="1" type="ORF">GEAM_2242</name>
</gene>